<keyword evidence="2" id="KW-1185">Reference proteome</keyword>
<proteinExistence type="predicted"/>
<organism evidence="1 2">
    <name type="scientific">Batillaria attramentaria</name>
    <dbReference type="NCBI Taxonomy" id="370345"/>
    <lineage>
        <taxon>Eukaryota</taxon>
        <taxon>Metazoa</taxon>
        <taxon>Spiralia</taxon>
        <taxon>Lophotrochozoa</taxon>
        <taxon>Mollusca</taxon>
        <taxon>Gastropoda</taxon>
        <taxon>Caenogastropoda</taxon>
        <taxon>Sorbeoconcha</taxon>
        <taxon>Cerithioidea</taxon>
        <taxon>Batillariidae</taxon>
        <taxon>Batillaria</taxon>
    </lineage>
</organism>
<dbReference type="AlphaFoldDB" id="A0ABD0JAI1"/>
<dbReference type="EMBL" id="JACVVK020000538">
    <property type="protein sequence ID" value="KAK7467818.1"/>
    <property type="molecule type" value="Genomic_DNA"/>
</dbReference>
<evidence type="ECO:0000313" key="2">
    <source>
        <dbReference type="Proteomes" id="UP001519460"/>
    </source>
</evidence>
<feature type="non-terminal residue" evidence="1">
    <location>
        <position position="1"/>
    </location>
</feature>
<protein>
    <submittedName>
        <fullName evidence="1">Uncharacterized protein</fullName>
    </submittedName>
</protein>
<sequence length="133" mass="14652">ESSRDKLAICKGTICPKNTKKLAGYIALDLGENNGTTVKVYYVPLLANLEGPRYAGERVEFYLAFTLENGYEAYSVKLLHKYQCNRCPIKVEMTSEQDEVVCGSCGGVVTKGRQRAEASEDIACEQGSEPDFP</sequence>
<reference evidence="1 2" key="1">
    <citation type="journal article" date="2023" name="Sci. Data">
        <title>Genome assembly of the Korean intertidal mud-creeper Batillaria attramentaria.</title>
        <authorList>
            <person name="Patra A.K."/>
            <person name="Ho P.T."/>
            <person name="Jun S."/>
            <person name="Lee S.J."/>
            <person name="Kim Y."/>
            <person name="Won Y.J."/>
        </authorList>
    </citation>
    <scope>NUCLEOTIDE SEQUENCE [LARGE SCALE GENOMIC DNA]</scope>
    <source>
        <strain evidence="1">Wonlab-2016</strain>
    </source>
</reference>
<accession>A0ABD0JAI1</accession>
<evidence type="ECO:0000313" key="1">
    <source>
        <dbReference type="EMBL" id="KAK7467818.1"/>
    </source>
</evidence>
<name>A0ABD0JAI1_9CAEN</name>
<gene>
    <name evidence="1" type="ORF">BaRGS_00036962</name>
</gene>
<dbReference type="Proteomes" id="UP001519460">
    <property type="component" value="Unassembled WGS sequence"/>
</dbReference>
<comment type="caution">
    <text evidence="1">The sequence shown here is derived from an EMBL/GenBank/DDBJ whole genome shotgun (WGS) entry which is preliminary data.</text>
</comment>